<organism evidence="4 5">
    <name type="scientific">Joostella atrarenae</name>
    <dbReference type="NCBI Taxonomy" id="679257"/>
    <lineage>
        <taxon>Bacteria</taxon>
        <taxon>Pseudomonadati</taxon>
        <taxon>Bacteroidota</taxon>
        <taxon>Flavobacteriia</taxon>
        <taxon>Flavobacteriales</taxon>
        <taxon>Flavobacteriaceae</taxon>
        <taxon>Joostella</taxon>
    </lineage>
</organism>
<dbReference type="RefSeq" id="WP_236958679.1">
    <property type="nucleotide sequence ID" value="NZ_JAETXX010000003.1"/>
</dbReference>
<keyword evidence="2" id="KW-0378">Hydrolase</keyword>
<keyword evidence="2" id="KW-0326">Glycosidase</keyword>
<dbReference type="Pfam" id="PF13802">
    <property type="entry name" value="Gal_mutarotas_2"/>
    <property type="match status" value="1"/>
</dbReference>
<dbReference type="Proteomes" id="UP000829517">
    <property type="component" value="Unassembled WGS sequence"/>
</dbReference>
<reference evidence="4 5" key="1">
    <citation type="submission" date="2021-01" db="EMBL/GenBank/DDBJ databases">
        <title>Genome sequencing of Joostella atrarenae M1-2 (= KCTC 23194).</title>
        <authorList>
            <person name="Zakaria M.R."/>
            <person name="Lam M.Q."/>
            <person name="Chong C.S."/>
        </authorList>
    </citation>
    <scope>NUCLEOTIDE SEQUENCE [LARGE SCALE GENOMIC DNA]</scope>
    <source>
        <strain evidence="4 5">M1-2</strain>
    </source>
</reference>
<dbReference type="InterPro" id="IPR033403">
    <property type="entry name" value="DUF5110"/>
</dbReference>
<dbReference type="SMART" id="SM00776">
    <property type="entry name" value="NPCBM"/>
    <property type="match status" value="1"/>
</dbReference>
<feature type="domain" description="Glycosyl hydrolase family 98 putative carbohydrate-binding module" evidence="3">
    <location>
        <begin position="19"/>
        <end position="163"/>
    </location>
</feature>
<dbReference type="SUPFAM" id="SSF49785">
    <property type="entry name" value="Galactose-binding domain-like"/>
    <property type="match status" value="1"/>
</dbReference>
<dbReference type="InterPro" id="IPR013222">
    <property type="entry name" value="Glyco_hyd_98_carb-bd"/>
</dbReference>
<dbReference type="InterPro" id="IPR051816">
    <property type="entry name" value="Glycosyl_Hydrolase_31"/>
</dbReference>
<dbReference type="PANTHER" id="PTHR43863:SF2">
    <property type="entry name" value="MALTASE-GLUCOAMYLASE"/>
    <property type="match status" value="1"/>
</dbReference>
<comment type="similarity">
    <text evidence="1 2">Belongs to the glycosyl hydrolase 31 family.</text>
</comment>
<gene>
    <name evidence="4" type="ORF">JM658_07720</name>
</gene>
<accession>A0ABS9J2Q2</accession>
<dbReference type="InterPro" id="IPR038637">
    <property type="entry name" value="NPCBM_sf"/>
</dbReference>
<proteinExistence type="inferred from homology"/>
<dbReference type="InterPro" id="IPR011013">
    <property type="entry name" value="Gal_mutarotase_sf_dom"/>
</dbReference>
<dbReference type="Pfam" id="PF01055">
    <property type="entry name" value="Glyco_hydro_31_2nd"/>
    <property type="match status" value="1"/>
</dbReference>
<protein>
    <submittedName>
        <fullName evidence="4">NPCBM/NEW2 domain-containing protein</fullName>
    </submittedName>
</protein>
<dbReference type="Gene3D" id="2.60.40.1180">
    <property type="entry name" value="Golgi alpha-mannosidase II"/>
    <property type="match status" value="2"/>
</dbReference>
<name>A0ABS9J2Q2_9FLAO</name>
<dbReference type="Pfam" id="PF17137">
    <property type="entry name" value="DUF5110"/>
    <property type="match status" value="1"/>
</dbReference>
<dbReference type="Gene3D" id="2.60.40.1760">
    <property type="entry name" value="glycosyl hydrolase (family 31)"/>
    <property type="match status" value="1"/>
</dbReference>
<evidence type="ECO:0000313" key="5">
    <source>
        <dbReference type="Proteomes" id="UP000829517"/>
    </source>
</evidence>
<keyword evidence="5" id="KW-1185">Reference proteome</keyword>
<dbReference type="InterPro" id="IPR025887">
    <property type="entry name" value="Glyco_hydro_31_N_dom"/>
</dbReference>
<sequence>MNQKTLTLLIVLISTLTLKAQEIYLSDIPFANEWNEASEQGKYKSRADKNFNGGHLSLLGINYQKGIGTHASSRIKYELDRKYKTFETLVGIDDSTNGEGAAIAQIKLDGKVVYESPLLKGKQNPESISLDISGITVLELHTFAKSDNKNANLVNWANATLTKHVEKIDWKALDEVKLLSKQNECYVFSKGEMRVYITPYRNNTVRVELKRSDEVKNPIHEELIDQARVENLKHKFVEKQGYYLLQTKGMSLRIYQSPFRLAVYGADNSRLILEQPLLEANVMGGNYKKSRFKMDVSGNEDAYFGCGIQYENFNLREKYIRNWSVYVNQKRTTGEVEVTIPTFFSTAGFGFTLLNPYETSFDFGKQTSKVLEVSSNNGNMDFLLYTGNLQGQMKTYFETTGYPALLPKYAFGLAFRGYGAGGEYGTNTWSATKFNTVVNEFEERGIPFEGIGTEPGWSTDFGGFTWWDKQFPNPKKWVHDMSEKGHPVSNWIHTDVNIKDAELHRKMKPFLNQNLYPDVASKESMDILYQFFNEEHFSLGVTGFKEDSHVQRIQYYDQWASGASGQEMHNAYWLLWLKNITERYVQDYDTRPLNYLASGYTGIQRYPFCNYADYGNLKGAVRAMVNSGWFGINYSSEIQGFYMKKQPKYVRALQLVQLGPTPIHNEWAGGELPWERPEEVFKIYKDMNTLHYKLIPYIYSYAGNIKRNVLSLMRPLPLVYENDIATYNIDDEYLFGKEILIAPVTNDHKDEVYREVYLPKGDHWIDWNSKEKIKGGTTIKKKYRLSEVPMFIRSGAIIPMMSKVESIGRSLTNDLDIYIYPKEKNSFSLYEDDGLSYGYKKGNFSLTGISYEQTSNKLYVSVKKPTSIYTGQPQERNVSFKIFTDKPKRVLLGGKEIDFEYKEGFLMFKTILSTKDLHVKIIKE</sequence>
<evidence type="ECO:0000256" key="2">
    <source>
        <dbReference type="RuleBase" id="RU361185"/>
    </source>
</evidence>
<dbReference type="InterPro" id="IPR017853">
    <property type="entry name" value="GH"/>
</dbReference>
<dbReference type="PANTHER" id="PTHR43863">
    <property type="entry name" value="HYDROLASE, PUTATIVE (AFU_ORTHOLOGUE AFUA_1G03140)-RELATED"/>
    <property type="match status" value="1"/>
</dbReference>
<dbReference type="Pfam" id="PF21365">
    <property type="entry name" value="Glyco_hydro_31_3rd"/>
    <property type="match status" value="1"/>
</dbReference>
<dbReference type="Gene3D" id="3.20.20.80">
    <property type="entry name" value="Glycosidases"/>
    <property type="match status" value="1"/>
</dbReference>
<dbReference type="InterPro" id="IPR008979">
    <property type="entry name" value="Galactose-bd-like_sf"/>
</dbReference>
<comment type="caution">
    <text evidence="4">The sequence shown here is derived from an EMBL/GenBank/DDBJ whole genome shotgun (WGS) entry which is preliminary data.</text>
</comment>
<dbReference type="InterPro" id="IPR013780">
    <property type="entry name" value="Glyco_hydro_b"/>
</dbReference>
<dbReference type="SUPFAM" id="SSF51011">
    <property type="entry name" value="Glycosyl hydrolase domain"/>
    <property type="match status" value="1"/>
</dbReference>
<dbReference type="InterPro" id="IPR000322">
    <property type="entry name" value="Glyco_hydro_31_TIM"/>
</dbReference>
<evidence type="ECO:0000256" key="1">
    <source>
        <dbReference type="ARBA" id="ARBA00007806"/>
    </source>
</evidence>
<dbReference type="SUPFAM" id="SSF74650">
    <property type="entry name" value="Galactose mutarotase-like"/>
    <property type="match status" value="1"/>
</dbReference>
<dbReference type="EMBL" id="JAETXX010000003">
    <property type="protein sequence ID" value="MCF8714714.1"/>
    <property type="molecule type" value="Genomic_DNA"/>
</dbReference>
<dbReference type="SUPFAM" id="SSF51445">
    <property type="entry name" value="(Trans)glycosidases"/>
    <property type="match status" value="1"/>
</dbReference>
<evidence type="ECO:0000259" key="3">
    <source>
        <dbReference type="SMART" id="SM00776"/>
    </source>
</evidence>
<evidence type="ECO:0000313" key="4">
    <source>
        <dbReference type="EMBL" id="MCF8714714.1"/>
    </source>
</evidence>
<dbReference type="Gene3D" id="2.60.120.1060">
    <property type="entry name" value="NPCBM/NEW2 domain"/>
    <property type="match status" value="1"/>
</dbReference>
<dbReference type="CDD" id="cd14752">
    <property type="entry name" value="GH31_N"/>
    <property type="match status" value="1"/>
</dbReference>
<dbReference type="Pfam" id="PF08305">
    <property type="entry name" value="NPCBM"/>
    <property type="match status" value="1"/>
</dbReference>
<dbReference type="InterPro" id="IPR048395">
    <property type="entry name" value="Glyco_hydro_31_C"/>
</dbReference>